<accession>A0AAD9N913</accession>
<evidence type="ECO:0000256" key="1">
    <source>
        <dbReference type="SAM" id="MobiDB-lite"/>
    </source>
</evidence>
<gene>
    <name evidence="2" type="ORF">LSH36_167g02003</name>
</gene>
<dbReference type="AlphaFoldDB" id="A0AAD9N913"/>
<proteinExistence type="predicted"/>
<feature type="compositionally biased region" description="Basic and acidic residues" evidence="1">
    <location>
        <begin position="36"/>
        <end position="55"/>
    </location>
</feature>
<sequence length="73" mass="8163">MRDTTLVLLTIPTLCRPRPRTRKTESATILTSSFKHHLESRQEGNGKSTGKDPAKKVVARANRSKKVDESSDE</sequence>
<evidence type="ECO:0000313" key="2">
    <source>
        <dbReference type="EMBL" id="KAK2158559.1"/>
    </source>
</evidence>
<dbReference type="Proteomes" id="UP001208570">
    <property type="component" value="Unassembled WGS sequence"/>
</dbReference>
<feature type="region of interest" description="Disordered" evidence="1">
    <location>
        <begin position="18"/>
        <end position="73"/>
    </location>
</feature>
<dbReference type="EMBL" id="JAODUP010000167">
    <property type="protein sequence ID" value="KAK2158559.1"/>
    <property type="molecule type" value="Genomic_DNA"/>
</dbReference>
<protein>
    <submittedName>
        <fullName evidence="2">Uncharacterized protein</fullName>
    </submittedName>
</protein>
<name>A0AAD9N913_9ANNE</name>
<comment type="caution">
    <text evidence="2">The sequence shown here is derived from an EMBL/GenBank/DDBJ whole genome shotgun (WGS) entry which is preliminary data.</text>
</comment>
<evidence type="ECO:0000313" key="3">
    <source>
        <dbReference type="Proteomes" id="UP001208570"/>
    </source>
</evidence>
<keyword evidence="3" id="KW-1185">Reference proteome</keyword>
<organism evidence="2 3">
    <name type="scientific">Paralvinella palmiformis</name>
    <dbReference type="NCBI Taxonomy" id="53620"/>
    <lineage>
        <taxon>Eukaryota</taxon>
        <taxon>Metazoa</taxon>
        <taxon>Spiralia</taxon>
        <taxon>Lophotrochozoa</taxon>
        <taxon>Annelida</taxon>
        <taxon>Polychaeta</taxon>
        <taxon>Sedentaria</taxon>
        <taxon>Canalipalpata</taxon>
        <taxon>Terebellida</taxon>
        <taxon>Terebelliformia</taxon>
        <taxon>Alvinellidae</taxon>
        <taxon>Paralvinella</taxon>
    </lineage>
</organism>
<reference evidence="2" key="1">
    <citation type="journal article" date="2023" name="Mol. Biol. Evol.">
        <title>Third-Generation Sequencing Reveals the Adaptive Role of the Epigenome in Three Deep-Sea Polychaetes.</title>
        <authorList>
            <person name="Perez M."/>
            <person name="Aroh O."/>
            <person name="Sun Y."/>
            <person name="Lan Y."/>
            <person name="Juniper S.K."/>
            <person name="Young C.R."/>
            <person name="Angers B."/>
            <person name="Qian P.Y."/>
        </authorList>
    </citation>
    <scope>NUCLEOTIDE SEQUENCE</scope>
    <source>
        <strain evidence="2">P08H-3</strain>
    </source>
</reference>